<dbReference type="PANTHER" id="PTHR30158">
    <property type="entry name" value="ACRA/E-RELATED COMPONENT OF DRUG EFFLUX TRANSPORTER"/>
    <property type="match status" value="1"/>
</dbReference>
<protein>
    <submittedName>
        <fullName evidence="7">Efflux transporter periplasmic adaptor subunit</fullName>
    </submittedName>
</protein>
<dbReference type="Pfam" id="PF25967">
    <property type="entry name" value="RND-MFP_C"/>
    <property type="match status" value="1"/>
</dbReference>
<dbReference type="Gene3D" id="2.40.420.20">
    <property type="match status" value="1"/>
</dbReference>
<evidence type="ECO:0000256" key="1">
    <source>
        <dbReference type="ARBA" id="ARBA00004196"/>
    </source>
</evidence>
<evidence type="ECO:0000259" key="6">
    <source>
        <dbReference type="Pfam" id="PF25967"/>
    </source>
</evidence>
<evidence type="ECO:0000259" key="4">
    <source>
        <dbReference type="Pfam" id="PF25917"/>
    </source>
</evidence>
<dbReference type="SUPFAM" id="SSF111369">
    <property type="entry name" value="HlyD-like secretion proteins"/>
    <property type="match status" value="1"/>
</dbReference>
<dbReference type="GO" id="GO:0005886">
    <property type="term" value="C:plasma membrane"/>
    <property type="evidence" value="ECO:0007669"/>
    <property type="project" value="UniProtKB-SubCell"/>
</dbReference>
<dbReference type="Proteomes" id="UP000076400">
    <property type="component" value="Unassembled WGS sequence"/>
</dbReference>
<evidence type="ECO:0000256" key="2">
    <source>
        <dbReference type="ARBA" id="ARBA00009477"/>
    </source>
</evidence>
<keyword evidence="8" id="KW-1185">Reference proteome</keyword>
<name>A0A154VVK4_9PROT</name>
<accession>A0A154VVK4</accession>
<dbReference type="AlphaFoldDB" id="A0A154VVK4"/>
<dbReference type="Pfam" id="PF25917">
    <property type="entry name" value="BSH_RND"/>
    <property type="match status" value="1"/>
</dbReference>
<dbReference type="InterPro" id="IPR058626">
    <property type="entry name" value="MdtA-like_b-barrel"/>
</dbReference>
<comment type="caution">
    <text evidence="7">The sequence shown here is derived from an EMBL/GenBank/DDBJ whole genome shotgun (WGS) entry which is preliminary data.</text>
</comment>
<gene>
    <name evidence="7" type="ORF">AUP43_11855</name>
</gene>
<dbReference type="GO" id="GO:0046677">
    <property type="term" value="P:response to antibiotic"/>
    <property type="evidence" value="ECO:0007669"/>
    <property type="project" value="TreeGrafter"/>
</dbReference>
<dbReference type="Gene3D" id="1.10.287.470">
    <property type="entry name" value="Helix hairpin bin"/>
    <property type="match status" value="1"/>
</dbReference>
<dbReference type="InterPro" id="IPR058627">
    <property type="entry name" value="MdtA-like_C"/>
</dbReference>
<proteinExistence type="inferred from homology"/>
<dbReference type="Pfam" id="PF25944">
    <property type="entry name" value="Beta-barrel_RND"/>
    <property type="match status" value="1"/>
</dbReference>
<dbReference type="InterPro" id="IPR058624">
    <property type="entry name" value="MdtA-like_HH"/>
</dbReference>
<dbReference type="GO" id="GO:0022857">
    <property type="term" value="F:transmembrane transporter activity"/>
    <property type="evidence" value="ECO:0007669"/>
    <property type="project" value="InterPro"/>
</dbReference>
<dbReference type="Gene3D" id="2.40.50.100">
    <property type="match status" value="1"/>
</dbReference>
<feature type="domain" description="Multidrug resistance protein MdtA-like beta-barrel" evidence="5">
    <location>
        <begin position="207"/>
        <end position="295"/>
    </location>
</feature>
<dbReference type="Pfam" id="PF25876">
    <property type="entry name" value="HH_MFP_RND"/>
    <property type="match status" value="1"/>
</dbReference>
<dbReference type="STRING" id="580166.AUP43_11855"/>
<feature type="domain" description="Multidrug resistance protein MdtA-like C-terminal permuted SH3" evidence="6">
    <location>
        <begin position="301"/>
        <end position="360"/>
    </location>
</feature>
<evidence type="ECO:0000259" key="5">
    <source>
        <dbReference type="Pfam" id="PF25944"/>
    </source>
</evidence>
<feature type="domain" description="Multidrug resistance protein MdtA-like barrel-sandwich hybrid" evidence="4">
    <location>
        <begin position="59"/>
        <end position="200"/>
    </location>
</feature>
<dbReference type="Gene3D" id="2.40.30.170">
    <property type="match status" value="1"/>
</dbReference>
<organism evidence="7 8">
    <name type="scientific">Oceanibaculum pacificum</name>
    <dbReference type="NCBI Taxonomy" id="580166"/>
    <lineage>
        <taxon>Bacteria</taxon>
        <taxon>Pseudomonadati</taxon>
        <taxon>Pseudomonadota</taxon>
        <taxon>Alphaproteobacteria</taxon>
        <taxon>Rhodospirillales</taxon>
        <taxon>Oceanibaculaceae</taxon>
        <taxon>Oceanibaculum</taxon>
    </lineage>
</organism>
<dbReference type="EMBL" id="LPXN01000132">
    <property type="protein sequence ID" value="KZD05238.1"/>
    <property type="molecule type" value="Genomic_DNA"/>
</dbReference>
<dbReference type="InterPro" id="IPR058625">
    <property type="entry name" value="MdtA-like_BSH"/>
</dbReference>
<comment type="subcellular location">
    <subcellularLocation>
        <location evidence="1">Cell envelope</location>
    </subcellularLocation>
</comment>
<dbReference type="NCBIfam" id="TIGR01730">
    <property type="entry name" value="RND_mfp"/>
    <property type="match status" value="1"/>
</dbReference>
<dbReference type="InterPro" id="IPR006143">
    <property type="entry name" value="RND_pump_MFP"/>
</dbReference>
<sequence>MMALLGAVSAYTGTAAAQGGPGGGPGGGQMPPPEVVVRAVQPKDMPLSYEFAGRVNGSREVEIRARVAGILLERTYTEGETVKQGDLLFLIDPAPYEAAVARAEAMVQQEQARLAQAEREWKRIASLFERNAVSARERDETLSTLELARATVAGARAELRTARINLDYTKVEAPISGVTSLEVLSEGSLVGTGMDNSLLTRITQLDPVYVNFAVPDAEMIALYNLMDSGALRMQSRDKIAVQVKLGSGVVHPQNGMVNFTDSSIDPQTGTIRMRASVPNPDKRLLPGQFVRIALQDIVLKDAIAVPQASVLQAAQGMMVYVVNAQSVAEPRPVRIGQALGSEWVIREGLKPGDRVVTEGMIKVRPGAPVKVVEPAQAANQASGKAAAGQGNR</sequence>
<evidence type="ECO:0000313" key="8">
    <source>
        <dbReference type="Proteomes" id="UP000076400"/>
    </source>
</evidence>
<dbReference type="FunFam" id="2.40.420.20:FF:000001">
    <property type="entry name" value="Efflux RND transporter periplasmic adaptor subunit"/>
    <property type="match status" value="1"/>
</dbReference>
<feature type="domain" description="Multidrug resistance protein MdtA-like alpha-helical hairpin" evidence="3">
    <location>
        <begin position="101"/>
        <end position="169"/>
    </location>
</feature>
<evidence type="ECO:0000313" key="7">
    <source>
        <dbReference type="EMBL" id="KZD05238.1"/>
    </source>
</evidence>
<evidence type="ECO:0000259" key="3">
    <source>
        <dbReference type="Pfam" id="PF25876"/>
    </source>
</evidence>
<reference evidence="7 8" key="1">
    <citation type="submission" date="2015-12" db="EMBL/GenBank/DDBJ databases">
        <title>Genome sequence of Oceanibaculum pacificum MCCC 1A02656.</title>
        <authorList>
            <person name="Lu L."/>
            <person name="Lai Q."/>
            <person name="Shao Z."/>
            <person name="Qian P."/>
        </authorList>
    </citation>
    <scope>NUCLEOTIDE SEQUENCE [LARGE SCALE GENOMIC DNA]</scope>
    <source>
        <strain evidence="7 8">MCCC 1A02656</strain>
    </source>
</reference>
<comment type="similarity">
    <text evidence="2">Belongs to the membrane fusion protein (MFP) (TC 8.A.1) family.</text>
</comment>